<accession>A0A2L0UHY5</accession>
<evidence type="ECO:0000313" key="2">
    <source>
        <dbReference type="Proteomes" id="UP000239187"/>
    </source>
</evidence>
<reference evidence="1 2" key="1">
    <citation type="submission" date="2017-11" db="EMBL/GenBank/DDBJ databases">
        <title>Draft genome of Arthrobacter agilis strain UMCV2, a plant growth-promoting rhizobacterium and biocontrol capacity of phytopathogenic fungi.</title>
        <authorList>
            <person name="Martinez-Camara R."/>
            <person name="Santoyo G."/>
            <person name="Moreno-Hagelsieb G."/>
            <person name="Valencia-Cantero E."/>
        </authorList>
    </citation>
    <scope>NUCLEOTIDE SEQUENCE [LARGE SCALE GENOMIC DNA]</scope>
    <source>
        <strain evidence="1 2">UMCV2</strain>
    </source>
</reference>
<dbReference type="EMBL" id="CP024915">
    <property type="protein sequence ID" value="AUZ88849.1"/>
    <property type="molecule type" value="Genomic_DNA"/>
</dbReference>
<sequence length="85" mass="9557">MGILTGDMANLPTRALHRMIDRLYEDLDTDEPVEGVACRYAELRDELDHRGAGRRIPLAGRTGPSRRGAVRTALIRKRLASRPYV</sequence>
<dbReference type="Proteomes" id="UP000239187">
    <property type="component" value="Chromosome"/>
</dbReference>
<dbReference type="AlphaFoldDB" id="A0A2L0UHY5"/>
<evidence type="ECO:0000313" key="1">
    <source>
        <dbReference type="EMBL" id="AUZ88849.1"/>
    </source>
</evidence>
<gene>
    <name evidence="1" type="ORF">CVO76_15245</name>
</gene>
<proteinExistence type="predicted"/>
<name>A0A2L0UHY5_9MICC</name>
<protein>
    <submittedName>
        <fullName evidence="1">Uncharacterized protein</fullName>
    </submittedName>
</protein>
<organism evidence="1 2">
    <name type="scientific">Arthrobacter agilis</name>
    <dbReference type="NCBI Taxonomy" id="37921"/>
    <lineage>
        <taxon>Bacteria</taxon>
        <taxon>Bacillati</taxon>
        <taxon>Actinomycetota</taxon>
        <taxon>Actinomycetes</taxon>
        <taxon>Micrococcales</taxon>
        <taxon>Micrococcaceae</taxon>
        <taxon>Arthrobacter</taxon>
    </lineage>
</organism>
<dbReference type="RefSeq" id="WP_208740008.1">
    <property type="nucleotide sequence ID" value="NZ_CP024915.1"/>
</dbReference>